<feature type="transmembrane region" description="Helical" evidence="10">
    <location>
        <begin position="323"/>
        <end position="343"/>
    </location>
</feature>
<dbReference type="InterPro" id="IPR002528">
    <property type="entry name" value="MATE_fam"/>
</dbReference>
<feature type="transmembrane region" description="Helical" evidence="10">
    <location>
        <begin position="99"/>
        <end position="116"/>
    </location>
</feature>
<dbReference type="InterPro" id="IPR050222">
    <property type="entry name" value="MATE_MdtK"/>
</dbReference>
<evidence type="ECO:0000256" key="2">
    <source>
        <dbReference type="ARBA" id="ARBA00022448"/>
    </source>
</evidence>
<reference evidence="11" key="2">
    <citation type="submission" date="2006-05" db="EMBL/GenBank/DDBJ databases">
        <title>Sequencing of the draft genome and assembly of Desulfuromonas acetoxidans DSM 684.</title>
        <authorList>
            <consortium name="US DOE Joint Genome Institute (JGI-PGF)"/>
            <person name="Copeland A."/>
            <person name="Lucas S."/>
            <person name="Lapidus A."/>
            <person name="Barry K."/>
            <person name="Detter J.C."/>
            <person name="Glavina del Rio T."/>
            <person name="Hammon N."/>
            <person name="Israni S."/>
            <person name="Dalin E."/>
            <person name="Tice H."/>
            <person name="Bruce D."/>
            <person name="Pitluck S."/>
            <person name="Richardson P."/>
        </authorList>
    </citation>
    <scope>NUCLEOTIDE SEQUENCE [LARGE SCALE GENOMIC DNA]</scope>
    <source>
        <strain evidence="11">DSM 684</strain>
    </source>
</reference>
<dbReference type="GO" id="GO:0005886">
    <property type="term" value="C:plasma membrane"/>
    <property type="evidence" value="ECO:0007669"/>
    <property type="project" value="UniProtKB-SubCell"/>
</dbReference>
<feature type="transmembrane region" description="Helical" evidence="10">
    <location>
        <begin position="136"/>
        <end position="156"/>
    </location>
</feature>
<feature type="transmembrane region" description="Helical" evidence="10">
    <location>
        <begin position="243"/>
        <end position="270"/>
    </location>
</feature>
<keyword evidence="7" id="KW-0406">Ion transport</keyword>
<keyword evidence="3" id="KW-0050">Antiport</keyword>
<feature type="transmembrane region" description="Helical" evidence="10">
    <location>
        <begin position="363"/>
        <end position="384"/>
    </location>
</feature>
<dbReference type="PANTHER" id="PTHR43298:SF2">
    <property type="entry name" value="FMN_FAD EXPORTER YEEO-RELATED"/>
    <property type="match status" value="1"/>
</dbReference>
<reference evidence="11" key="1">
    <citation type="submission" date="2006-05" db="EMBL/GenBank/DDBJ databases">
        <title>Annotation of the draft genome assembly of Desulfuromonas acetoxidans DSM 684.</title>
        <authorList>
            <consortium name="US DOE Joint Genome Institute (JGI-ORNL)"/>
            <person name="Larimer F."/>
            <person name="Land M."/>
            <person name="Hauser L."/>
        </authorList>
    </citation>
    <scope>NUCLEOTIDE SEQUENCE [LARGE SCALE GENOMIC DNA]</scope>
    <source>
        <strain evidence="11">DSM 684</strain>
    </source>
</reference>
<evidence type="ECO:0000313" key="11">
    <source>
        <dbReference type="EMBL" id="EAT14414.1"/>
    </source>
</evidence>
<dbReference type="GO" id="GO:0042910">
    <property type="term" value="F:xenobiotic transmembrane transporter activity"/>
    <property type="evidence" value="ECO:0007669"/>
    <property type="project" value="InterPro"/>
</dbReference>
<organism evidence="11 12">
    <name type="scientific">Desulfuromonas acetoxidans (strain DSM 684 / 11070)</name>
    <dbReference type="NCBI Taxonomy" id="281689"/>
    <lineage>
        <taxon>Bacteria</taxon>
        <taxon>Pseudomonadati</taxon>
        <taxon>Thermodesulfobacteriota</taxon>
        <taxon>Desulfuromonadia</taxon>
        <taxon>Desulfuromonadales</taxon>
        <taxon>Desulfuromonadaceae</taxon>
        <taxon>Desulfuromonas</taxon>
    </lineage>
</organism>
<feature type="transmembrane region" description="Helical" evidence="10">
    <location>
        <begin position="60"/>
        <end position="79"/>
    </location>
</feature>
<evidence type="ECO:0000256" key="3">
    <source>
        <dbReference type="ARBA" id="ARBA00022449"/>
    </source>
</evidence>
<dbReference type="AlphaFoldDB" id="Q1JVZ1"/>
<dbReference type="PANTHER" id="PTHR43298">
    <property type="entry name" value="MULTIDRUG RESISTANCE PROTEIN NORM-RELATED"/>
    <property type="match status" value="1"/>
</dbReference>
<feature type="transmembrane region" description="Helical" evidence="10">
    <location>
        <begin position="422"/>
        <end position="440"/>
    </location>
</feature>
<evidence type="ECO:0000256" key="4">
    <source>
        <dbReference type="ARBA" id="ARBA00022475"/>
    </source>
</evidence>
<evidence type="ECO:0000256" key="6">
    <source>
        <dbReference type="ARBA" id="ARBA00022989"/>
    </source>
</evidence>
<evidence type="ECO:0000256" key="5">
    <source>
        <dbReference type="ARBA" id="ARBA00022692"/>
    </source>
</evidence>
<sequence>MLFAPRRFRLFNAELMTLTRLSVPLILAQLAQSSMGFVDTMMAGRVSPNDLAAVAIGSSIWFPVLLFLLGILSALTPMVSQAHGGGRHHEIDRLIPQGIYLGVFLGIGAALILRHIEPVLGWFQIDATLTPLVTRYLAGVSWGFPGIGICFALRYCSEGLSLTRPGMIVSFFGLGINIVADYLLVFGVLGFPALGGAGCGPATALTMWSMGLGMVFIFWRHGELRRYHVMPWKKPFQPDVQKHLLTLGLPIGSGLFIECSVFAIIAILLARFGAQSVAAHQIALNFASMLFMIPLSIATAISVRIGFTVGRQRPAHTRRAARVGIIATLCLALISATVIALFPDSCVAIYTNDGQLRDAAAALLVYAAIFQLPDATQVSCAGALRGFKDTRMPMLLQIFAYWGIALPIGSYLGLTLNWGARGFWIGLICGLSSAAVLLLWRLRVMLRRNSAIQVS</sequence>
<keyword evidence="6 10" id="KW-1133">Transmembrane helix</keyword>
<comment type="subcellular location">
    <subcellularLocation>
        <location evidence="1">Cell membrane</location>
        <topology evidence="1">Multi-pass membrane protein</topology>
    </subcellularLocation>
</comment>
<feature type="transmembrane region" description="Helical" evidence="10">
    <location>
        <begin position="282"/>
        <end position="303"/>
    </location>
</feature>
<dbReference type="InterPro" id="IPR048279">
    <property type="entry name" value="MdtK-like"/>
</dbReference>
<dbReference type="RefSeq" id="WP_006002797.1">
    <property type="nucleotide sequence ID" value="NZ_AAEW02000028.1"/>
</dbReference>
<dbReference type="EMBL" id="AAEW02000028">
    <property type="protein sequence ID" value="EAT14414.1"/>
    <property type="molecule type" value="Genomic_DNA"/>
</dbReference>
<dbReference type="GO" id="GO:0015297">
    <property type="term" value="F:antiporter activity"/>
    <property type="evidence" value="ECO:0007669"/>
    <property type="project" value="UniProtKB-KW"/>
</dbReference>
<dbReference type="Pfam" id="PF01554">
    <property type="entry name" value="MatE"/>
    <property type="match status" value="2"/>
</dbReference>
<evidence type="ECO:0000256" key="8">
    <source>
        <dbReference type="ARBA" id="ARBA00023136"/>
    </source>
</evidence>
<dbReference type="PIRSF" id="PIRSF006603">
    <property type="entry name" value="DinF"/>
    <property type="match status" value="1"/>
</dbReference>
<dbReference type="CDD" id="cd13131">
    <property type="entry name" value="MATE_NorM_like"/>
    <property type="match status" value="1"/>
</dbReference>
<evidence type="ECO:0000313" key="12">
    <source>
        <dbReference type="Proteomes" id="UP000005695"/>
    </source>
</evidence>
<keyword evidence="2" id="KW-0813">Transport</keyword>
<dbReference type="NCBIfam" id="TIGR00797">
    <property type="entry name" value="matE"/>
    <property type="match status" value="1"/>
</dbReference>
<protein>
    <recommendedName>
        <fullName evidence="9">Multidrug-efflux transporter</fullName>
    </recommendedName>
</protein>
<keyword evidence="5 10" id="KW-0812">Transmembrane</keyword>
<proteinExistence type="predicted"/>
<gene>
    <name evidence="11" type="ORF">Dace_0175</name>
</gene>
<evidence type="ECO:0000256" key="1">
    <source>
        <dbReference type="ARBA" id="ARBA00004651"/>
    </source>
</evidence>
<dbReference type="OrthoDB" id="9780160at2"/>
<keyword evidence="8 10" id="KW-0472">Membrane</keyword>
<accession>Q1JVZ1</accession>
<evidence type="ECO:0000256" key="9">
    <source>
        <dbReference type="ARBA" id="ARBA00031636"/>
    </source>
</evidence>
<feature type="transmembrane region" description="Helical" evidence="10">
    <location>
        <begin position="203"/>
        <end position="222"/>
    </location>
</feature>
<evidence type="ECO:0000256" key="10">
    <source>
        <dbReference type="SAM" id="Phobius"/>
    </source>
</evidence>
<keyword evidence="4" id="KW-1003">Cell membrane</keyword>
<keyword evidence="12" id="KW-1185">Reference proteome</keyword>
<evidence type="ECO:0000256" key="7">
    <source>
        <dbReference type="ARBA" id="ARBA00023065"/>
    </source>
</evidence>
<dbReference type="GO" id="GO:0006811">
    <property type="term" value="P:monoatomic ion transport"/>
    <property type="evidence" value="ECO:0007669"/>
    <property type="project" value="UniProtKB-KW"/>
</dbReference>
<feature type="transmembrane region" description="Helical" evidence="10">
    <location>
        <begin position="168"/>
        <end position="191"/>
    </location>
</feature>
<comment type="caution">
    <text evidence="11">The sequence shown here is derived from an EMBL/GenBank/DDBJ whole genome shotgun (WGS) entry which is preliminary data.</text>
</comment>
<dbReference type="Proteomes" id="UP000005695">
    <property type="component" value="Unassembled WGS sequence"/>
</dbReference>
<feature type="transmembrane region" description="Helical" evidence="10">
    <location>
        <begin position="396"/>
        <end position="416"/>
    </location>
</feature>
<name>Q1JVZ1_DESA6</name>